<dbReference type="PROSITE" id="PS01306">
    <property type="entry name" value="UPF0054"/>
    <property type="match status" value="1"/>
</dbReference>
<dbReference type="eggNOG" id="COG0319">
    <property type="taxonomic scope" value="Bacteria"/>
</dbReference>
<dbReference type="GO" id="GO:0006364">
    <property type="term" value="P:rRNA processing"/>
    <property type="evidence" value="ECO:0007669"/>
    <property type="project" value="UniProtKB-UniRule"/>
</dbReference>
<dbReference type="OrthoDB" id="9807740at2"/>
<dbReference type="PANTHER" id="PTHR46986:SF1">
    <property type="entry name" value="ENDORIBONUCLEASE YBEY, CHLOROPLASTIC"/>
    <property type="match status" value="1"/>
</dbReference>
<dbReference type="GO" id="GO:0004521">
    <property type="term" value="F:RNA endonuclease activity"/>
    <property type="evidence" value="ECO:0007669"/>
    <property type="project" value="UniProtKB-UniRule"/>
</dbReference>
<comment type="similarity">
    <text evidence="1 9">Belongs to the endoribonuclease YbeY family.</text>
</comment>
<evidence type="ECO:0000256" key="4">
    <source>
        <dbReference type="ARBA" id="ARBA00022722"/>
    </source>
</evidence>
<sequence length="180" mass="19447">MSVELSNESGLSAPEGMLIHVAQFALDQMRVNPAAELSMLLVDTTTMAHLHQQWMNLPGPTDVLSFPMDDAEPDGRPDAVEAAQTLLGDIVLCPEVAAEQAEAAGHSAEHEMIVLTVHGVLHILGYDHAEPEEEAEMFALQGKLVDRWYLSLKAQAKAEALGRRDTKLLRSVGLDAEGDG</sequence>
<dbReference type="HOGENOM" id="CLU_106710_3_2_11"/>
<evidence type="ECO:0000256" key="9">
    <source>
        <dbReference type="HAMAP-Rule" id="MF_00009"/>
    </source>
</evidence>
<protein>
    <recommendedName>
        <fullName evidence="9">Endoribonuclease YbeY</fullName>
        <ecNumber evidence="9">3.1.-.-</ecNumber>
    </recommendedName>
</protein>
<gene>
    <name evidence="9" type="primary">ybeY</name>
    <name evidence="10" type="ordered locus">Srot_1510</name>
</gene>
<dbReference type="InterPro" id="IPR002036">
    <property type="entry name" value="YbeY"/>
</dbReference>
<evidence type="ECO:0000256" key="7">
    <source>
        <dbReference type="ARBA" id="ARBA00022801"/>
    </source>
</evidence>
<organism evidence="10 11">
    <name type="scientific">Segniliparus rotundus (strain ATCC BAA-972 / CDC 1076 / CIP 108378 / DSM 44985 / JCM 13578)</name>
    <dbReference type="NCBI Taxonomy" id="640132"/>
    <lineage>
        <taxon>Bacteria</taxon>
        <taxon>Bacillati</taxon>
        <taxon>Actinomycetota</taxon>
        <taxon>Actinomycetes</taxon>
        <taxon>Mycobacteriales</taxon>
        <taxon>Segniliparaceae</taxon>
        <taxon>Segniliparus</taxon>
    </lineage>
</organism>
<comment type="subcellular location">
    <subcellularLocation>
        <location evidence="9">Cytoplasm</location>
    </subcellularLocation>
</comment>
<keyword evidence="3 9" id="KW-0698">rRNA processing</keyword>
<keyword evidence="7 9" id="KW-0378">Hydrolase</keyword>
<keyword evidence="6 9" id="KW-0255">Endonuclease</keyword>
<evidence type="ECO:0000256" key="5">
    <source>
        <dbReference type="ARBA" id="ARBA00022723"/>
    </source>
</evidence>
<reference evidence="10 11" key="1">
    <citation type="journal article" date="2010" name="Stand. Genomic Sci.">
        <title>Complete genome sequence of Segniliparus rotundus type strain (CDC 1076).</title>
        <authorList>
            <person name="Sikorski J."/>
            <person name="Lapidus A."/>
            <person name="Copeland A."/>
            <person name="Misra M."/>
            <person name="Glavina Del Rio T."/>
            <person name="Nolan M."/>
            <person name="Lucas S."/>
            <person name="Chen F."/>
            <person name="Tice H."/>
            <person name="Cheng J.F."/>
            <person name="Jando M."/>
            <person name="Schneider S."/>
            <person name="Bruce D."/>
            <person name="Goodwin L."/>
            <person name="Pitluck S."/>
            <person name="Liolios K."/>
            <person name="Mikhailova N."/>
            <person name="Pati A."/>
            <person name="Ivanova N."/>
            <person name="Mavromatis K."/>
            <person name="Chen A."/>
            <person name="Palaniappan K."/>
            <person name="Chertkov O."/>
            <person name="Land M."/>
            <person name="Hauser L."/>
            <person name="Chang Y.J."/>
            <person name="Jeffries C.D."/>
            <person name="Brettin T."/>
            <person name="Detter J.C."/>
            <person name="Han C."/>
            <person name="Rohde M."/>
            <person name="Goker M."/>
            <person name="Bristow J."/>
            <person name="Eisen J.A."/>
            <person name="Markowitz V."/>
            <person name="Hugenholtz P."/>
            <person name="Kyrpides N.C."/>
            <person name="Klenk H.P."/>
        </authorList>
    </citation>
    <scope>NUCLEOTIDE SEQUENCE [LARGE SCALE GENOMIC DNA]</scope>
    <source>
        <strain evidence="11">ATCC BAA-972 / CDC 1076 / CIP 108378 / DSM 44985 / JCM 13578</strain>
    </source>
</reference>
<dbReference type="PANTHER" id="PTHR46986">
    <property type="entry name" value="ENDORIBONUCLEASE YBEY, CHLOROPLASTIC"/>
    <property type="match status" value="1"/>
</dbReference>
<name>D6Z7P3_SEGRD</name>
<keyword evidence="8 9" id="KW-0862">Zinc</keyword>
<dbReference type="RefSeq" id="WP_013138426.1">
    <property type="nucleotide sequence ID" value="NC_014168.1"/>
</dbReference>
<dbReference type="AlphaFoldDB" id="D6Z7P3"/>
<dbReference type="Pfam" id="PF02130">
    <property type="entry name" value="YbeY"/>
    <property type="match status" value="1"/>
</dbReference>
<feature type="binding site" evidence="9">
    <location>
        <position position="122"/>
    </location>
    <ligand>
        <name>Zn(2+)</name>
        <dbReference type="ChEBI" id="CHEBI:29105"/>
        <note>catalytic</note>
    </ligand>
</feature>
<evidence type="ECO:0000256" key="2">
    <source>
        <dbReference type="ARBA" id="ARBA00022517"/>
    </source>
</evidence>
<evidence type="ECO:0000313" key="11">
    <source>
        <dbReference type="Proteomes" id="UP000002247"/>
    </source>
</evidence>
<evidence type="ECO:0000313" key="10">
    <source>
        <dbReference type="EMBL" id="ADG97973.1"/>
    </source>
</evidence>
<dbReference type="NCBIfam" id="TIGR00043">
    <property type="entry name" value="rRNA maturation RNase YbeY"/>
    <property type="match status" value="1"/>
</dbReference>
<feature type="binding site" evidence="9">
    <location>
        <position position="118"/>
    </location>
    <ligand>
        <name>Zn(2+)</name>
        <dbReference type="ChEBI" id="CHEBI:29105"/>
        <note>catalytic</note>
    </ligand>
</feature>
<feature type="binding site" evidence="9">
    <location>
        <position position="128"/>
    </location>
    <ligand>
        <name>Zn(2+)</name>
        <dbReference type="ChEBI" id="CHEBI:29105"/>
        <note>catalytic</note>
    </ligand>
</feature>
<keyword evidence="5 9" id="KW-0479">Metal-binding</keyword>
<proteinExistence type="inferred from homology"/>
<dbReference type="EC" id="3.1.-.-" evidence="9"/>
<dbReference type="Proteomes" id="UP000002247">
    <property type="component" value="Chromosome"/>
</dbReference>
<comment type="cofactor">
    <cofactor evidence="9">
        <name>Zn(2+)</name>
        <dbReference type="ChEBI" id="CHEBI:29105"/>
    </cofactor>
    <text evidence="9">Binds 1 zinc ion.</text>
</comment>
<evidence type="ECO:0000256" key="6">
    <source>
        <dbReference type="ARBA" id="ARBA00022759"/>
    </source>
</evidence>
<dbReference type="HAMAP" id="MF_00009">
    <property type="entry name" value="Endoribonucl_YbeY"/>
    <property type="match status" value="1"/>
</dbReference>
<evidence type="ECO:0000256" key="8">
    <source>
        <dbReference type="ARBA" id="ARBA00022833"/>
    </source>
</evidence>
<keyword evidence="4 9" id="KW-0540">Nuclease</keyword>
<dbReference type="SUPFAM" id="SSF55486">
    <property type="entry name" value="Metalloproteases ('zincins'), catalytic domain"/>
    <property type="match status" value="1"/>
</dbReference>
<dbReference type="InterPro" id="IPR023091">
    <property type="entry name" value="MetalPrtase_cat_dom_sf_prd"/>
</dbReference>
<dbReference type="KEGG" id="srt:Srot_1510"/>
<comment type="function">
    <text evidence="9">Single strand-specific metallo-endoribonuclease involved in late-stage 70S ribosome quality control and in maturation of the 3' terminus of the 16S rRNA.</text>
</comment>
<keyword evidence="9" id="KW-0963">Cytoplasm</keyword>
<keyword evidence="2 9" id="KW-0690">Ribosome biogenesis</keyword>
<dbReference type="InterPro" id="IPR020549">
    <property type="entry name" value="YbeY_CS"/>
</dbReference>
<dbReference type="GO" id="GO:0005737">
    <property type="term" value="C:cytoplasm"/>
    <property type="evidence" value="ECO:0007669"/>
    <property type="project" value="UniProtKB-SubCell"/>
</dbReference>
<accession>D6Z7P3</accession>
<dbReference type="EMBL" id="CP001958">
    <property type="protein sequence ID" value="ADG97973.1"/>
    <property type="molecule type" value="Genomic_DNA"/>
</dbReference>
<evidence type="ECO:0000256" key="3">
    <source>
        <dbReference type="ARBA" id="ARBA00022552"/>
    </source>
</evidence>
<dbReference type="Gene3D" id="3.40.390.30">
    <property type="entry name" value="Metalloproteases ('zincins'), catalytic domain"/>
    <property type="match status" value="1"/>
</dbReference>
<dbReference type="GO" id="GO:0004222">
    <property type="term" value="F:metalloendopeptidase activity"/>
    <property type="evidence" value="ECO:0007669"/>
    <property type="project" value="InterPro"/>
</dbReference>
<dbReference type="GO" id="GO:0008270">
    <property type="term" value="F:zinc ion binding"/>
    <property type="evidence" value="ECO:0007669"/>
    <property type="project" value="UniProtKB-UniRule"/>
</dbReference>
<keyword evidence="11" id="KW-1185">Reference proteome</keyword>
<dbReference type="STRING" id="640132.Srot_1510"/>
<evidence type="ECO:0000256" key="1">
    <source>
        <dbReference type="ARBA" id="ARBA00010875"/>
    </source>
</evidence>